<comment type="similarity">
    <text evidence="1">Belongs to the THEM6 family.</text>
</comment>
<dbReference type="SUPFAM" id="SSF54637">
    <property type="entry name" value="Thioesterase/thiol ester dehydrase-isomerase"/>
    <property type="match status" value="1"/>
</dbReference>
<accession>A0A8C5RSV6</accession>
<keyword evidence="4" id="KW-1185">Reference proteome</keyword>
<evidence type="ECO:0000256" key="1">
    <source>
        <dbReference type="ARBA" id="ARBA00038228"/>
    </source>
</evidence>
<dbReference type="Proteomes" id="UP000694406">
    <property type="component" value="Unplaced"/>
</dbReference>
<dbReference type="Pfam" id="PF13279">
    <property type="entry name" value="4HBT_2"/>
    <property type="match status" value="1"/>
</dbReference>
<dbReference type="AlphaFoldDB" id="A0A8C5RSV6"/>
<dbReference type="Ensembl" id="ENSLLTT00000007315.1">
    <property type="protein sequence ID" value="ENSLLTP00000007047.1"/>
    <property type="gene ID" value="ENSLLTG00000005377.1"/>
</dbReference>
<protein>
    <recommendedName>
        <fullName evidence="2">Protein THEM6</fullName>
    </recommendedName>
</protein>
<dbReference type="InterPro" id="IPR029069">
    <property type="entry name" value="HotDog_dom_sf"/>
</dbReference>
<dbReference type="Gene3D" id="3.10.129.10">
    <property type="entry name" value="Hotdog Thioesterase"/>
    <property type="match status" value="1"/>
</dbReference>
<name>A0A8C5RSV6_LATLA</name>
<reference evidence="3" key="1">
    <citation type="submission" date="2025-08" db="UniProtKB">
        <authorList>
            <consortium name="Ensembl"/>
        </authorList>
    </citation>
    <scope>IDENTIFICATION</scope>
</reference>
<dbReference type="InterPro" id="IPR051490">
    <property type="entry name" value="THEM6_lcsJ_thioesterase"/>
</dbReference>
<dbReference type="PANTHER" id="PTHR12475">
    <property type="match status" value="1"/>
</dbReference>
<evidence type="ECO:0000313" key="3">
    <source>
        <dbReference type="Ensembl" id="ENSLLTP00000007047.1"/>
    </source>
</evidence>
<organism evidence="3 4">
    <name type="scientific">Laticauda laticaudata</name>
    <name type="common">Blue-ringed sea krait</name>
    <name type="synonym">Blue-lipped sea krait</name>
    <dbReference type="NCBI Taxonomy" id="8630"/>
    <lineage>
        <taxon>Eukaryota</taxon>
        <taxon>Metazoa</taxon>
        <taxon>Chordata</taxon>
        <taxon>Craniata</taxon>
        <taxon>Vertebrata</taxon>
        <taxon>Euteleostomi</taxon>
        <taxon>Lepidosauria</taxon>
        <taxon>Squamata</taxon>
        <taxon>Bifurcata</taxon>
        <taxon>Unidentata</taxon>
        <taxon>Episquamata</taxon>
        <taxon>Toxicofera</taxon>
        <taxon>Serpentes</taxon>
        <taxon>Colubroidea</taxon>
        <taxon>Elapidae</taxon>
        <taxon>Laticaudinae</taxon>
        <taxon>Laticauda</taxon>
    </lineage>
</organism>
<sequence>MLVLILFSLLCLGVAITFTVLDIWYLSLLAIIYCRWRLASPKTKVLEESIRYNWVLPSDLDHLWHMNNGRFARKADFARYWYMLSCGLMQTIWNNKHSTMMTSSSWRFRRSLKLWERFAIRTRMLCWDDHAFYLEQQFISCQDGFVHAVVLVQHHIIGMSPSEVIQTLYGRQVRLPNLSQRAQQRGERQESGERGER</sequence>
<dbReference type="GeneTree" id="ENSGT00390000004859"/>
<evidence type="ECO:0000313" key="4">
    <source>
        <dbReference type="Proteomes" id="UP000694406"/>
    </source>
</evidence>
<dbReference type="PANTHER" id="PTHR12475:SF4">
    <property type="entry name" value="PROTEIN THEM6"/>
    <property type="match status" value="1"/>
</dbReference>
<proteinExistence type="inferred from homology"/>
<dbReference type="CDD" id="cd00586">
    <property type="entry name" value="4HBT"/>
    <property type="match status" value="1"/>
</dbReference>
<evidence type="ECO:0000256" key="2">
    <source>
        <dbReference type="ARBA" id="ARBA00041112"/>
    </source>
</evidence>
<reference evidence="3" key="2">
    <citation type="submission" date="2025-09" db="UniProtKB">
        <authorList>
            <consortium name="Ensembl"/>
        </authorList>
    </citation>
    <scope>IDENTIFICATION</scope>
</reference>